<evidence type="ECO:0000313" key="3">
    <source>
        <dbReference type="EMBL" id="EFV11946.2"/>
    </source>
</evidence>
<dbReference type="HOGENOM" id="CLU_2025126_0_0_11"/>
<dbReference type="EMBL" id="ACZI02000001">
    <property type="protein sequence ID" value="EFV11946.2"/>
    <property type="molecule type" value="Genomic_DNA"/>
</dbReference>
<reference evidence="3 4" key="1">
    <citation type="journal article" date="2011" name="Stand. Genomic Sci.">
        <title>High quality draft genome sequence of Segniliparus rugosus CDC 945(T)= (ATCC BAA-974(T)).</title>
        <authorList>
            <person name="Earl A.M."/>
            <person name="Desjardins C.A."/>
            <person name="Fitzgerald M.G."/>
            <person name="Arachchi H.M."/>
            <person name="Zeng Q."/>
            <person name="Mehta T."/>
            <person name="Griggs A."/>
            <person name="Birren B.W."/>
            <person name="Toney N.C."/>
            <person name="Carr J."/>
            <person name="Posey J."/>
            <person name="Butler W.R."/>
        </authorList>
    </citation>
    <scope>NUCLEOTIDE SEQUENCE [LARGE SCALE GENOMIC DNA]</scope>
    <source>
        <strain evidence="4">ATCC BAA-974 / DSM 45345 / CCUG 50838 / CIP 108380 / JCM 13579 / CDC 945</strain>
    </source>
</reference>
<organism evidence="3 4">
    <name type="scientific">Segniliparus rugosus (strain ATCC BAA-974 / DSM 45345 / CCUG 50838 / CIP 108380 / JCM 13579 / CDC 945)</name>
    <dbReference type="NCBI Taxonomy" id="679197"/>
    <lineage>
        <taxon>Bacteria</taxon>
        <taxon>Bacillati</taxon>
        <taxon>Actinomycetota</taxon>
        <taxon>Actinomycetes</taxon>
        <taxon>Mycobacteriales</taxon>
        <taxon>Segniliparaceae</taxon>
        <taxon>Segniliparus</taxon>
    </lineage>
</organism>
<keyword evidence="4" id="KW-1185">Reference proteome</keyword>
<proteinExistence type="predicted"/>
<dbReference type="OrthoDB" id="4566858at2"/>
<feature type="transmembrane region" description="Helical" evidence="2">
    <location>
        <begin position="38"/>
        <end position="58"/>
    </location>
</feature>
<evidence type="ECO:0000313" key="4">
    <source>
        <dbReference type="Proteomes" id="UP000004816"/>
    </source>
</evidence>
<gene>
    <name evidence="3" type="ORF">HMPREF9336_03194</name>
</gene>
<protein>
    <recommendedName>
        <fullName evidence="5">Transmembrane protein</fullName>
    </recommendedName>
</protein>
<feature type="transmembrane region" description="Helical" evidence="2">
    <location>
        <begin position="97"/>
        <end position="119"/>
    </location>
</feature>
<dbReference type="AlphaFoldDB" id="E5XUM2"/>
<accession>E5XUM2</accession>
<keyword evidence="2" id="KW-0812">Transmembrane</keyword>
<feature type="region of interest" description="Disordered" evidence="1">
    <location>
        <begin position="1"/>
        <end position="22"/>
    </location>
</feature>
<dbReference type="STRING" id="679197.HMPREF9336_03194"/>
<dbReference type="Proteomes" id="UP000004816">
    <property type="component" value="Unassembled WGS sequence"/>
</dbReference>
<feature type="compositionally biased region" description="Acidic residues" evidence="1">
    <location>
        <begin position="7"/>
        <end position="22"/>
    </location>
</feature>
<dbReference type="Pfam" id="PF10801">
    <property type="entry name" value="DUF2537"/>
    <property type="match status" value="1"/>
</dbReference>
<sequence length="122" mass="13380">MGAVMVEEQELQEQEPQAQEEFEDEPIAPDMIRVGFALALYSAAVTAVVVLAVTRGLLDLQVMFPLGIVLALVVNVGVVAGVMPAMQVWRRTPVLRWLVWGSWAGAFVGWTLVIVLEILDSF</sequence>
<dbReference type="InterPro" id="IPR024244">
    <property type="entry name" value="DUF2537"/>
</dbReference>
<keyword evidence="2" id="KW-0472">Membrane</keyword>
<evidence type="ECO:0000256" key="2">
    <source>
        <dbReference type="SAM" id="Phobius"/>
    </source>
</evidence>
<name>E5XUM2_SEGRC</name>
<comment type="caution">
    <text evidence="3">The sequence shown here is derived from an EMBL/GenBank/DDBJ whole genome shotgun (WGS) entry which is preliminary data.</text>
</comment>
<keyword evidence="2" id="KW-1133">Transmembrane helix</keyword>
<feature type="transmembrane region" description="Helical" evidence="2">
    <location>
        <begin position="64"/>
        <end position="85"/>
    </location>
</feature>
<evidence type="ECO:0000256" key="1">
    <source>
        <dbReference type="SAM" id="MobiDB-lite"/>
    </source>
</evidence>
<evidence type="ECO:0008006" key="5">
    <source>
        <dbReference type="Google" id="ProtNLM"/>
    </source>
</evidence>